<dbReference type="OrthoDB" id="18577at2759"/>
<keyword evidence="14" id="KW-1185">Reference proteome</keyword>
<evidence type="ECO:0000313" key="14">
    <source>
        <dbReference type="Proteomes" id="UP000751190"/>
    </source>
</evidence>
<evidence type="ECO:0000256" key="8">
    <source>
        <dbReference type="ARBA" id="ARBA00023128"/>
    </source>
</evidence>
<feature type="transmembrane region" description="Helical" evidence="12">
    <location>
        <begin position="35"/>
        <end position="54"/>
    </location>
</feature>
<comment type="subcellular location">
    <subcellularLocation>
        <location evidence="1 12">Mitochondrion inner membrane</location>
        <topology evidence="1 12">Multi-pass membrane protein</topology>
    </subcellularLocation>
</comment>
<keyword evidence="5 12" id="KW-0999">Mitochondrion inner membrane</keyword>
<keyword evidence="6 12" id="KW-0809">Transit peptide</keyword>
<evidence type="ECO:0000256" key="4">
    <source>
        <dbReference type="ARBA" id="ARBA00022692"/>
    </source>
</evidence>
<dbReference type="AlphaFoldDB" id="A0A8J5XH95"/>
<keyword evidence="7 12" id="KW-1133">Transmembrane helix</keyword>
<sequence length="135" mass="14490">MALLLCRVVDRVGNRARSRALSIVNADESMPYLKVYHTLNLALIGVTPFAFVAPPPLAFPIDVFVSVAFPLHAHIGMNAVISDYAKKFLGKNAVQPARFGMLGVTAITTLGLLKLTFTGAGVIGTIKSLWKPAKK</sequence>
<keyword evidence="9 12" id="KW-0472">Membrane</keyword>
<keyword evidence="3" id="KW-0813">Transport</keyword>
<evidence type="ECO:0000256" key="7">
    <source>
        <dbReference type="ARBA" id="ARBA00022989"/>
    </source>
</evidence>
<comment type="caution">
    <text evidence="13">The sequence shown here is derived from an EMBL/GenBank/DDBJ whole genome shotgun (WGS) entry which is preliminary data.</text>
</comment>
<evidence type="ECO:0000313" key="13">
    <source>
        <dbReference type="EMBL" id="KAG8467223.1"/>
    </source>
</evidence>
<dbReference type="InterPro" id="IPR007992">
    <property type="entry name" value="CybS"/>
</dbReference>
<dbReference type="OMA" id="TIWRESP"/>
<evidence type="ECO:0000256" key="9">
    <source>
        <dbReference type="ARBA" id="ARBA00023136"/>
    </source>
</evidence>
<dbReference type="PANTHER" id="PTHR13337">
    <property type="entry name" value="SUCCINATE DEHYDROGENASE"/>
    <property type="match status" value="1"/>
</dbReference>
<keyword evidence="4 12" id="KW-0812">Transmembrane</keyword>
<feature type="transmembrane region" description="Helical" evidence="12">
    <location>
        <begin position="101"/>
        <end position="126"/>
    </location>
</feature>
<dbReference type="PANTHER" id="PTHR13337:SF2">
    <property type="entry name" value="SUCCINATE DEHYDROGENASE [UBIQUINONE] CYTOCHROME B SMALL SUBUNIT, MITOCHONDRIAL"/>
    <property type="match status" value="1"/>
</dbReference>
<evidence type="ECO:0000256" key="2">
    <source>
        <dbReference type="ARBA" id="ARBA00007294"/>
    </source>
</evidence>
<dbReference type="EMBL" id="JAGTXO010000006">
    <property type="protein sequence ID" value="KAG8467223.1"/>
    <property type="molecule type" value="Genomic_DNA"/>
</dbReference>
<evidence type="ECO:0000256" key="11">
    <source>
        <dbReference type="PIRSR" id="PIRSR607992-2"/>
    </source>
</evidence>
<feature type="binding site" evidence="10">
    <location>
        <position position="84"/>
    </location>
    <ligand>
        <name>a ubiquinone</name>
        <dbReference type="ChEBI" id="CHEBI:16389"/>
        <note>ligand shared with IP/SDHB</note>
    </ligand>
</feature>
<protein>
    <recommendedName>
        <fullName evidence="12">Succinate dehydrogenase [ubiquinone] cytochrome b small subunit</fullName>
    </recommendedName>
</protein>
<dbReference type="GO" id="GO:0006121">
    <property type="term" value="P:mitochondrial electron transport, succinate to ubiquinone"/>
    <property type="evidence" value="ECO:0007669"/>
    <property type="project" value="TreeGrafter"/>
</dbReference>
<dbReference type="GO" id="GO:0005743">
    <property type="term" value="C:mitochondrial inner membrane"/>
    <property type="evidence" value="ECO:0007669"/>
    <property type="project" value="UniProtKB-SubCell"/>
</dbReference>
<evidence type="ECO:0000256" key="12">
    <source>
        <dbReference type="RuleBase" id="RU364031"/>
    </source>
</evidence>
<comment type="caution">
    <text evidence="12">Lacks conserved residue(s) required for the propagation of feature annotation.</text>
</comment>
<dbReference type="GO" id="GO:0048039">
    <property type="term" value="F:ubiquinone binding"/>
    <property type="evidence" value="ECO:0007669"/>
    <property type="project" value="TreeGrafter"/>
</dbReference>
<dbReference type="GO" id="GO:0046872">
    <property type="term" value="F:metal ion binding"/>
    <property type="evidence" value="ECO:0007669"/>
    <property type="project" value="UniProtKB-KW"/>
</dbReference>
<evidence type="ECO:0000256" key="10">
    <source>
        <dbReference type="PIRSR" id="PIRSR607992-1"/>
    </source>
</evidence>
<reference evidence="13" key="1">
    <citation type="submission" date="2021-05" db="EMBL/GenBank/DDBJ databases">
        <title>The genome of the haptophyte Pavlova lutheri (Diacronema luteri, Pavlovales) - a model for lipid biosynthesis in eukaryotic algae.</title>
        <authorList>
            <person name="Hulatt C.J."/>
            <person name="Posewitz M.C."/>
        </authorList>
    </citation>
    <scope>NUCLEOTIDE SEQUENCE</scope>
    <source>
        <strain evidence="13">NIVA-4/92</strain>
    </source>
</reference>
<comment type="similarity">
    <text evidence="2 12">Belongs to the CybS family.</text>
</comment>
<evidence type="ECO:0000256" key="1">
    <source>
        <dbReference type="ARBA" id="ARBA00004448"/>
    </source>
</evidence>
<dbReference type="InterPro" id="IPR034804">
    <property type="entry name" value="SQR/QFR_C/D"/>
</dbReference>
<dbReference type="Proteomes" id="UP000751190">
    <property type="component" value="Unassembled WGS sequence"/>
</dbReference>
<gene>
    <name evidence="13" type="ORF">KFE25_000539</name>
</gene>
<dbReference type="GO" id="GO:0006099">
    <property type="term" value="P:tricarboxylic acid cycle"/>
    <property type="evidence" value="ECO:0007669"/>
    <property type="project" value="TreeGrafter"/>
</dbReference>
<keyword evidence="11" id="KW-0408">Iron</keyword>
<keyword evidence="11" id="KW-0479">Metal-binding</keyword>
<evidence type="ECO:0000256" key="5">
    <source>
        <dbReference type="ARBA" id="ARBA00022792"/>
    </source>
</evidence>
<dbReference type="Pfam" id="PF05328">
    <property type="entry name" value="CybS"/>
    <property type="match status" value="1"/>
</dbReference>
<organism evidence="13 14">
    <name type="scientific">Diacronema lutheri</name>
    <name type="common">Unicellular marine alga</name>
    <name type="synonym">Monochrysis lutheri</name>
    <dbReference type="NCBI Taxonomy" id="2081491"/>
    <lineage>
        <taxon>Eukaryota</taxon>
        <taxon>Haptista</taxon>
        <taxon>Haptophyta</taxon>
        <taxon>Pavlovophyceae</taxon>
        <taxon>Pavlovales</taxon>
        <taxon>Pavlovaceae</taxon>
        <taxon>Diacronema</taxon>
    </lineage>
</organism>
<keyword evidence="8 12" id="KW-0496">Mitochondrion</keyword>
<evidence type="ECO:0000256" key="6">
    <source>
        <dbReference type="ARBA" id="ARBA00022946"/>
    </source>
</evidence>
<dbReference type="GO" id="GO:0020037">
    <property type="term" value="F:heme binding"/>
    <property type="evidence" value="ECO:0007669"/>
    <property type="project" value="TreeGrafter"/>
</dbReference>
<dbReference type="Gene3D" id="1.20.1300.10">
    <property type="entry name" value="Fumarate reductase/succinate dehydrogenase, transmembrane subunit"/>
    <property type="match status" value="1"/>
</dbReference>
<name>A0A8J5XH95_DIALT</name>
<proteinExistence type="inferred from homology"/>
<feature type="binding site" description="axial binding residue" evidence="11">
    <location>
        <position position="72"/>
    </location>
    <ligand>
        <name>heme b</name>
        <dbReference type="ChEBI" id="CHEBI:60344"/>
        <note>ligand shared with SDHC</note>
    </ligand>
    <ligandPart>
        <name>Fe</name>
        <dbReference type="ChEBI" id="CHEBI:18248"/>
    </ligandPart>
</feature>
<accession>A0A8J5XH95</accession>
<evidence type="ECO:0000256" key="3">
    <source>
        <dbReference type="ARBA" id="ARBA00022448"/>
    </source>
</evidence>